<accession>A0A212LJE7</accession>
<reference evidence="1" key="1">
    <citation type="submission" date="2016-08" db="EMBL/GenBank/DDBJ databases">
        <authorList>
            <person name="Seilhamer J.J."/>
        </authorList>
    </citation>
    <scope>NUCLEOTIDE SEQUENCE</scope>
    <source>
        <strain evidence="1">86</strain>
    </source>
</reference>
<protein>
    <submittedName>
        <fullName evidence="1">Uncharacterized protein</fullName>
    </submittedName>
</protein>
<name>A0A212LJE7_9HYPH</name>
<dbReference type="AlphaFoldDB" id="A0A212LJE7"/>
<evidence type="ECO:0000313" key="1">
    <source>
        <dbReference type="EMBL" id="SCM77653.1"/>
    </source>
</evidence>
<gene>
    <name evidence="1" type="ORF">KL86PLE_41458</name>
</gene>
<sequence length="34" mass="4008">MPIGSSYNKVDHYFLFSNCVSKHHHYTFCTTTIQ</sequence>
<dbReference type="EMBL" id="FMJD01000008">
    <property type="protein sequence ID" value="SCM77653.1"/>
    <property type="molecule type" value="Genomic_DNA"/>
</dbReference>
<proteinExistence type="predicted"/>
<organism evidence="1">
    <name type="scientific">uncultured Pleomorphomonas sp</name>
    <dbReference type="NCBI Taxonomy" id="442121"/>
    <lineage>
        <taxon>Bacteria</taxon>
        <taxon>Pseudomonadati</taxon>
        <taxon>Pseudomonadota</taxon>
        <taxon>Alphaproteobacteria</taxon>
        <taxon>Hyphomicrobiales</taxon>
        <taxon>Pleomorphomonadaceae</taxon>
        <taxon>Pleomorphomonas</taxon>
        <taxon>environmental samples</taxon>
    </lineage>
</organism>